<evidence type="ECO:0000256" key="2">
    <source>
        <dbReference type="SAM" id="SignalP"/>
    </source>
</evidence>
<feature type="region of interest" description="Disordered" evidence="1">
    <location>
        <begin position="39"/>
        <end position="75"/>
    </location>
</feature>
<proteinExistence type="predicted"/>
<feature type="chain" id="PRO_5043163689" description="Protein tyrosine phosphatase" evidence="2">
    <location>
        <begin position="31"/>
        <end position="168"/>
    </location>
</feature>
<evidence type="ECO:0000313" key="4">
    <source>
        <dbReference type="Proteomes" id="UP000245683"/>
    </source>
</evidence>
<sequence>MLETALAKLATLKVGATVLAVAATGGVALAAANGTLPNPLTDPSAKPSAHATGAPSADDKGKGSPADAKGTPSPNLVGLCRAYEAGVAESKGKALDNPAFTVLITAAGGKDGVTGYCDTLLASAKAKPSKEAQATATPSHPTGKPETRPTTAETEAPDAHKPTARPTN</sequence>
<evidence type="ECO:0000256" key="1">
    <source>
        <dbReference type="SAM" id="MobiDB-lite"/>
    </source>
</evidence>
<reference evidence="4" key="1">
    <citation type="submission" date="2018-05" db="EMBL/GenBank/DDBJ databases">
        <title>Micromonospora globispora sp. nov. and Micromonospora rugosa sp. nov., isolated from marine sediment.</title>
        <authorList>
            <person name="Carro L."/>
            <person name="Aysel V."/>
            <person name="Cetin D."/>
            <person name="Igual J.M."/>
            <person name="Klenk H.-P."/>
            <person name="Trujillo M.E."/>
            <person name="Sahin N."/>
        </authorList>
    </citation>
    <scope>NUCLEOTIDE SEQUENCE [LARGE SCALE GENOMIC DNA]</scope>
    <source>
        <strain evidence="4">S2904</strain>
    </source>
</reference>
<evidence type="ECO:0000313" key="3">
    <source>
        <dbReference type="EMBL" id="PWU48626.1"/>
    </source>
</evidence>
<feature type="signal peptide" evidence="2">
    <location>
        <begin position="1"/>
        <end position="30"/>
    </location>
</feature>
<protein>
    <recommendedName>
        <fullName evidence="5">Protein tyrosine phosphatase</fullName>
    </recommendedName>
</protein>
<keyword evidence="2" id="KW-0732">Signal</keyword>
<dbReference type="EMBL" id="QGSV01000153">
    <property type="protein sequence ID" value="PWU48626.1"/>
    <property type="molecule type" value="Genomic_DNA"/>
</dbReference>
<dbReference type="OrthoDB" id="3405601at2"/>
<dbReference type="RefSeq" id="WP_109944630.1">
    <property type="nucleotide sequence ID" value="NZ_QGGF01000160.1"/>
</dbReference>
<feature type="region of interest" description="Disordered" evidence="1">
    <location>
        <begin position="124"/>
        <end position="168"/>
    </location>
</feature>
<accession>A0A317K6A8</accession>
<gene>
    <name evidence="3" type="ORF">DLJ46_11375</name>
</gene>
<evidence type="ECO:0008006" key="5">
    <source>
        <dbReference type="Google" id="ProtNLM"/>
    </source>
</evidence>
<dbReference type="Proteomes" id="UP000245683">
    <property type="component" value="Unassembled WGS sequence"/>
</dbReference>
<comment type="caution">
    <text evidence="3">The sequence shown here is derived from an EMBL/GenBank/DDBJ whole genome shotgun (WGS) entry which is preliminary data.</text>
</comment>
<dbReference type="AlphaFoldDB" id="A0A317K6A8"/>
<organism evidence="3 4">
    <name type="scientific">Micromonospora globispora</name>
    <dbReference type="NCBI Taxonomy" id="1450148"/>
    <lineage>
        <taxon>Bacteria</taxon>
        <taxon>Bacillati</taxon>
        <taxon>Actinomycetota</taxon>
        <taxon>Actinomycetes</taxon>
        <taxon>Micromonosporales</taxon>
        <taxon>Micromonosporaceae</taxon>
        <taxon>Micromonospora</taxon>
    </lineage>
</organism>
<keyword evidence="4" id="KW-1185">Reference proteome</keyword>
<name>A0A317K6A8_9ACTN</name>